<evidence type="ECO:0000313" key="2">
    <source>
        <dbReference type="EMBL" id="RWX49430.1"/>
    </source>
</evidence>
<name>A0A3S3QWC7_9BACT</name>
<keyword evidence="1" id="KW-0472">Membrane</keyword>
<organism evidence="2 3">
    <name type="scientific">Candidatus Electrothrix marina</name>
    <dbReference type="NCBI Taxonomy" id="1859130"/>
    <lineage>
        <taxon>Bacteria</taxon>
        <taxon>Pseudomonadati</taxon>
        <taxon>Thermodesulfobacteriota</taxon>
        <taxon>Desulfobulbia</taxon>
        <taxon>Desulfobulbales</taxon>
        <taxon>Desulfobulbaceae</taxon>
        <taxon>Candidatus Electrothrix</taxon>
    </lineage>
</organism>
<accession>A0A3S3QWC7</accession>
<reference evidence="2 3" key="1">
    <citation type="submission" date="2017-01" db="EMBL/GenBank/DDBJ databases">
        <title>The cable genome- insights into the physiology and evolution of filamentous bacteria capable of sulfide oxidation via long distance electron transfer.</title>
        <authorList>
            <person name="Schreiber L."/>
            <person name="Bjerg J.T."/>
            <person name="Boggild A."/>
            <person name="Van De Vossenberg J."/>
            <person name="Meysman F."/>
            <person name="Nielsen L.P."/>
            <person name="Schramm A."/>
            <person name="Kjeldsen K.U."/>
        </authorList>
    </citation>
    <scope>NUCLEOTIDE SEQUENCE [LARGE SCALE GENOMIC DNA]</scope>
    <source>
        <strain evidence="2">A2</strain>
    </source>
</reference>
<proteinExistence type="predicted"/>
<keyword evidence="1" id="KW-0812">Transmembrane</keyword>
<comment type="caution">
    <text evidence="2">The sequence shown here is derived from an EMBL/GenBank/DDBJ whole genome shotgun (WGS) entry which is preliminary data.</text>
</comment>
<evidence type="ECO:0000313" key="3">
    <source>
        <dbReference type="Proteomes" id="UP000286862"/>
    </source>
</evidence>
<dbReference type="AlphaFoldDB" id="A0A3S3QWC7"/>
<evidence type="ECO:0000256" key="1">
    <source>
        <dbReference type="SAM" id="Phobius"/>
    </source>
</evidence>
<keyword evidence="1" id="KW-1133">Transmembrane helix</keyword>
<dbReference type="EMBL" id="MTKQ01000001">
    <property type="protein sequence ID" value="RWX49430.1"/>
    <property type="molecule type" value="Genomic_DNA"/>
</dbReference>
<dbReference type="Proteomes" id="UP000286862">
    <property type="component" value="Unassembled WGS sequence"/>
</dbReference>
<gene>
    <name evidence="2" type="ORF">VT99_10012</name>
</gene>
<protein>
    <submittedName>
        <fullName evidence="2">Uncharacterized protein</fullName>
    </submittedName>
</protein>
<sequence length="131" mass="14986">MCRRDFRPTSFVSARLVLLFSFQRSIRRSVSVAPRPSAAAVTAIITRFVFKVKLYFLTAVFFIFKHLDSKACSATGVVTDCPLRRIATLSRFRFKVKLKISSAIFFFIFNHLNFKMFFTMNVAAVYCGSLS</sequence>
<feature type="transmembrane region" description="Helical" evidence="1">
    <location>
        <begin position="103"/>
        <end position="126"/>
    </location>
</feature>